<dbReference type="AlphaFoldDB" id="A0A2U8QXR9"/>
<evidence type="ECO:0000313" key="3">
    <source>
        <dbReference type="Proteomes" id="UP000245429"/>
    </source>
</evidence>
<sequence length="368" mass="42348">MKRLILATAFFCSVATFAQKDELKTLKKIYGKETISQKDLEAYKAALNSLEPLAKEEGDKVYTKFYKVMYPTLELYSKGDKATLQDQIKLYNPQFITEYGNVIDETMAYEAKVGKKIYTDDLVQEKQSFKNQLSMIANSAYTGKKYKEASSFFYALYLFDEKNEGNSLENAAITAVQGEDYKAAEKLYEELVNSDYMKNGVIYYAVNKASGQEEQLPNRETRTKSIATGVYEKPRDVKVSTKLPDTYKMLASLADHNKNMEKAKKYYEKAVELNPADMDLKKAEARIYFNEAYELLKDDQKLVDEINSFRDDKPKYDELMAKRKEIFKKTIPLFEKAYSLDSSDVNTKNLLKMAYQVTGQNEKANKIN</sequence>
<dbReference type="RefSeq" id="WP_109570291.1">
    <property type="nucleotide sequence ID" value="NZ_CP029463.1"/>
</dbReference>
<dbReference type="Pfam" id="PF13181">
    <property type="entry name" value="TPR_8"/>
    <property type="match status" value="1"/>
</dbReference>
<feature type="repeat" description="TPR" evidence="1">
    <location>
        <begin position="244"/>
        <end position="277"/>
    </location>
</feature>
<dbReference type="InterPro" id="IPR019734">
    <property type="entry name" value="TPR_rpt"/>
</dbReference>
<reference evidence="2 3" key="1">
    <citation type="submission" date="2018-05" db="EMBL/GenBank/DDBJ databases">
        <title>Flavobacterium sp. MEBiC07310.</title>
        <authorList>
            <person name="Baek K."/>
        </authorList>
    </citation>
    <scope>NUCLEOTIDE SEQUENCE [LARGE SCALE GENOMIC DNA]</scope>
    <source>
        <strain evidence="2 3">MEBiC07310</strain>
    </source>
</reference>
<proteinExistence type="predicted"/>
<dbReference type="KEGG" id="fse:DI487_14570"/>
<dbReference type="EMBL" id="CP029463">
    <property type="protein sequence ID" value="AWM14953.1"/>
    <property type="molecule type" value="Genomic_DNA"/>
</dbReference>
<dbReference type="SMART" id="SM00028">
    <property type="entry name" value="TPR"/>
    <property type="match status" value="1"/>
</dbReference>
<name>A0A2U8QXR9_9FLAO</name>
<dbReference type="SUPFAM" id="SSF48452">
    <property type="entry name" value="TPR-like"/>
    <property type="match status" value="2"/>
</dbReference>
<gene>
    <name evidence="2" type="ORF">DI487_14570</name>
</gene>
<dbReference type="Proteomes" id="UP000245429">
    <property type="component" value="Chromosome"/>
</dbReference>
<evidence type="ECO:0000313" key="2">
    <source>
        <dbReference type="EMBL" id="AWM14953.1"/>
    </source>
</evidence>
<keyword evidence="1" id="KW-0802">TPR repeat</keyword>
<protein>
    <submittedName>
        <fullName evidence="2">Uncharacterized protein</fullName>
    </submittedName>
</protein>
<dbReference type="Gene3D" id="1.25.40.10">
    <property type="entry name" value="Tetratricopeptide repeat domain"/>
    <property type="match status" value="1"/>
</dbReference>
<dbReference type="InterPro" id="IPR011990">
    <property type="entry name" value="TPR-like_helical_dom_sf"/>
</dbReference>
<evidence type="ECO:0000256" key="1">
    <source>
        <dbReference type="PROSITE-ProRule" id="PRU00339"/>
    </source>
</evidence>
<dbReference type="OrthoDB" id="1149028at2"/>
<dbReference type="PROSITE" id="PS50005">
    <property type="entry name" value="TPR"/>
    <property type="match status" value="1"/>
</dbReference>
<accession>A0A2U8QXR9</accession>
<organism evidence="2 3">
    <name type="scientific">Flavobacterium sediminis</name>
    <dbReference type="NCBI Taxonomy" id="2201181"/>
    <lineage>
        <taxon>Bacteria</taxon>
        <taxon>Pseudomonadati</taxon>
        <taxon>Bacteroidota</taxon>
        <taxon>Flavobacteriia</taxon>
        <taxon>Flavobacteriales</taxon>
        <taxon>Flavobacteriaceae</taxon>
        <taxon>Flavobacterium</taxon>
    </lineage>
</organism>
<keyword evidence="3" id="KW-1185">Reference proteome</keyword>